<feature type="region of interest" description="Disordered" evidence="1">
    <location>
        <begin position="51"/>
        <end position="76"/>
    </location>
</feature>
<evidence type="ECO:0000256" key="1">
    <source>
        <dbReference type="SAM" id="MobiDB-lite"/>
    </source>
</evidence>
<organism evidence="3 4">
    <name type="scientific">Candidatus Nitrosocosmicus arcticus</name>
    <dbReference type="NCBI Taxonomy" id="2035267"/>
    <lineage>
        <taxon>Archaea</taxon>
        <taxon>Nitrososphaerota</taxon>
        <taxon>Nitrososphaeria</taxon>
        <taxon>Nitrososphaerales</taxon>
        <taxon>Nitrososphaeraceae</taxon>
        <taxon>Candidatus Nitrosocosmicus</taxon>
    </lineage>
</organism>
<evidence type="ECO:0000313" key="3">
    <source>
        <dbReference type="EMBL" id="TVP41355.1"/>
    </source>
</evidence>
<dbReference type="InterPro" id="IPR029056">
    <property type="entry name" value="Ribokinase-like"/>
</dbReference>
<name>A0A557SXM7_9ARCH</name>
<accession>A0A557SXM7</accession>
<dbReference type="EMBL" id="VOAH01000003">
    <property type="protein sequence ID" value="TVP41355.1"/>
    <property type="molecule type" value="Genomic_DNA"/>
</dbReference>
<keyword evidence="3" id="KW-0418">Kinase</keyword>
<dbReference type="SUPFAM" id="SSF53613">
    <property type="entry name" value="Ribokinase-like"/>
    <property type="match status" value="1"/>
</dbReference>
<reference evidence="3 4" key="1">
    <citation type="journal article" date="2019" name="Front. Microbiol.">
        <title>Ammonia Oxidation by the Arctic Terrestrial Thaumarchaeote Candidatus Nitrosocosmicus arcticus Is Stimulated by Increasing Temperatures.</title>
        <authorList>
            <person name="Alves R.J.E."/>
            <person name="Kerou M."/>
            <person name="Zappe A."/>
            <person name="Bittner R."/>
            <person name="Abby S.S."/>
            <person name="Schmidt H.A."/>
            <person name="Pfeifer K."/>
            <person name="Schleper C."/>
        </authorList>
    </citation>
    <scope>NUCLEOTIDE SEQUENCE [LARGE SCALE GENOMIC DNA]</scope>
    <source>
        <strain evidence="3 4">Kfb</strain>
    </source>
</reference>
<sequence>MIPLYLSKFKIYTLNPCASISSSISSPSSSSSSSYHLLSCSSKSLGTFSSTGNDSFTRPNHNQYPHKQNTKQSDKIIKTENRRSLTNQIFGNSHTHNILRNLLVKLLDIRETRNQPQVTILPDFFVDRIIEVLDYPGFINNIGRKIDAGGGSMRGYSSVDIKGGNAINMAYSLAKLEVRVELFTMADEIGSAILRSIFLPFKTNVNLHIRKGKHGLSTVFEFSNSSNSSSNVMVSDVGDNDNFGPELIESQEVRMILRSSDAVIMTNWASNLRGTDLLDYVFTNSPKSVHFLDPADIEKRCFEFLNALKNRSNLIDFLSINENEYNLIIKALKSVIGYGDSTLLAFDSNLYPDNINAFCESAKLLSNFINLTVCIHTTKGSVISDGHESLFVDSIVPSKIDIVSGAGDSWDAGFVFGHLFGFTTMEKVCFANLLSSLHVGNLFGDNPSLSEIIDYIKSNYF</sequence>
<feature type="compositionally biased region" description="Polar residues" evidence="1">
    <location>
        <begin position="51"/>
        <end position="71"/>
    </location>
</feature>
<dbReference type="AlphaFoldDB" id="A0A557SXM7"/>
<dbReference type="InterPro" id="IPR011611">
    <property type="entry name" value="PfkB_dom"/>
</dbReference>
<keyword evidence="4" id="KW-1185">Reference proteome</keyword>
<gene>
    <name evidence="3" type="ORF">NARC_30069</name>
</gene>
<feature type="domain" description="Carbohydrate kinase PfkB" evidence="2">
    <location>
        <begin position="162"/>
        <end position="440"/>
    </location>
</feature>
<dbReference type="Pfam" id="PF00294">
    <property type="entry name" value="PfkB"/>
    <property type="match status" value="1"/>
</dbReference>
<dbReference type="Proteomes" id="UP000315289">
    <property type="component" value="Unassembled WGS sequence"/>
</dbReference>
<evidence type="ECO:0000313" key="4">
    <source>
        <dbReference type="Proteomes" id="UP000315289"/>
    </source>
</evidence>
<evidence type="ECO:0000259" key="2">
    <source>
        <dbReference type="Pfam" id="PF00294"/>
    </source>
</evidence>
<keyword evidence="3" id="KW-0808">Transferase</keyword>
<comment type="caution">
    <text evidence="3">The sequence shown here is derived from an EMBL/GenBank/DDBJ whole genome shotgun (WGS) entry which is preliminary data.</text>
</comment>
<proteinExistence type="predicted"/>
<dbReference type="Gene3D" id="3.40.1190.20">
    <property type="match status" value="1"/>
</dbReference>
<dbReference type="GO" id="GO:0016301">
    <property type="term" value="F:kinase activity"/>
    <property type="evidence" value="ECO:0007669"/>
    <property type="project" value="UniProtKB-KW"/>
</dbReference>
<protein>
    <submittedName>
        <fullName evidence="3">Putative ribokinase (Modular protein)</fullName>
    </submittedName>
</protein>